<dbReference type="InterPro" id="IPR036409">
    <property type="entry name" value="Aldolase_II/adducin_N_sf"/>
</dbReference>
<dbReference type="GO" id="GO:0046872">
    <property type="term" value="F:metal ion binding"/>
    <property type="evidence" value="ECO:0007669"/>
    <property type="project" value="UniProtKB-KW"/>
</dbReference>
<evidence type="ECO:0000256" key="2">
    <source>
        <dbReference type="ARBA" id="ARBA00023239"/>
    </source>
</evidence>
<sequence length="246" mass="27410">MPNITPEQDALLNDLVDANHILFNEGVVDAFGHVSVRHPENPEQFILSRNRAPGLVEKEDLMIFNLDGQAVNDNRKPYLERFIHGEIYRKRPDVMSIVHSHSASVVPFSVLRNYPLRAMCHMSGFIGEGAPIFEIREAGGNATDLLISSQHLGSALADSLADHPLILMRGHGSTVVADSLKKAVYRAVYVEVNARAQTEASRLGKIEFLTKEEAATAMNNIEGQADRPWQLWKLRARKARDILLAK</sequence>
<dbReference type="SMART" id="SM01007">
    <property type="entry name" value="Aldolase_II"/>
    <property type="match status" value="1"/>
</dbReference>
<dbReference type="PANTHER" id="PTHR22789:SF0">
    <property type="entry name" value="3-OXO-TETRONATE 4-PHOSPHATE DECARBOXYLASE-RELATED"/>
    <property type="match status" value="1"/>
</dbReference>
<accession>A0A0F9VGG5</accession>
<dbReference type="PANTHER" id="PTHR22789">
    <property type="entry name" value="FUCULOSE PHOSPHATE ALDOLASE"/>
    <property type="match status" value="1"/>
</dbReference>
<dbReference type="SUPFAM" id="SSF53639">
    <property type="entry name" value="AraD/HMP-PK domain-like"/>
    <property type="match status" value="1"/>
</dbReference>
<dbReference type="AlphaFoldDB" id="A0A0F9VGG5"/>
<dbReference type="Pfam" id="PF00596">
    <property type="entry name" value="Aldolase_II"/>
    <property type="match status" value="1"/>
</dbReference>
<comment type="caution">
    <text evidence="4">The sequence shown here is derived from an EMBL/GenBank/DDBJ whole genome shotgun (WGS) entry which is preliminary data.</text>
</comment>
<dbReference type="EMBL" id="LAZR01000023">
    <property type="protein sequence ID" value="KKO04236.1"/>
    <property type="molecule type" value="Genomic_DNA"/>
</dbReference>
<reference evidence="4" key="1">
    <citation type="journal article" date="2015" name="Nature">
        <title>Complex archaea that bridge the gap between prokaryotes and eukaryotes.</title>
        <authorList>
            <person name="Spang A."/>
            <person name="Saw J.H."/>
            <person name="Jorgensen S.L."/>
            <person name="Zaremba-Niedzwiedzka K."/>
            <person name="Martijn J."/>
            <person name="Lind A.E."/>
            <person name="van Eijk R."/>
            <person name="Schleper C."/>
            <person name="Guy L."/>
            <person name="Ettema T.J."/>
        </authorList>
    </citation>
    <scope>NUCLEOTIDE SEQUENCE</scope>
</reference>
<dbReference type="GO" id="GO:0005829">
    <property type="term" value="C:cytosol"/>
    <property type="evidence" value="ECO:0007669"/>
    <property type="project" value="TreeGrafter"/>
</dbReference>
<dbReference type="GO" id="GO:0016832">
    <property type="term" value="F:aldehyde-lyase activity"/>
    <property type="evidence" value="ECO:0007669"/>
    <property type="project" value="TreeGrafter"/>
</dbReference>
<dbReference type="InterPro" id="IPR001303">
    <property type="entry name" value="Aldolase_II/adducin_N"/>
</dbReference>
<gene>
    <name evidence="4" type="ORF">LCGC14_0085940</name>
</gene>
<proteinExistence type="predicted"/>
<protein>
    <recommendedName>
        <fullName evidence="3">Class II aldolase/adducin N-terminal domain-containing protein</fullName>
    </recommendedName>
</protein>
<keyword evidence="2" id="KW-0456">Lyase</keyword>
<name>A0A0F9VGG5_9ZZZZ</name>
<dbReference type="Gene3D" id="3.40.225.10">
    <property type="entry name" value="Class II aldolase/adducin N-terminal domain"/>
    <property type="match status" value="1"/>
</dbReference>
<evidence type="ECO:0000259" key="3">
    <source>
        <dbReference type="SMART" id="SM01007"/>
    </source>
</evidence>
<evidence type="ECO:0000256" key="1">
    <source>
        <dbReference type="ARBA" id="ARBA00022723"/>
    </source>
</evidence>
<dbReference type="GO" id="GO:0019323">
    <property type="term" value="P:pentose catabolic process"/>
    <property type="evidence" value="ECO:0007669"/>
    <property type="project" value="TreeGrafter"/>
</dbReference>
<evidence type="ECO:0000313" key="4">
    <source>
        <dbReference type="EMBL" id="KKO04236.1"/>
    </source>
</evidence>
<organism evidence="4">
    <name type="scientific">marine sediment metagenome</name>
    <dbReference type="NCBI Taxonomy" id="412755"/>
    <lineage>
        <taxon>unclassified sequences</taxon>
        <taxon>metagenomes</taxon>
        <taxon>ecological metagenomes</taxon>
    </lineage>
</organism>
<dbReference type="InterPro" id="IPR050197">
    <property type="entry name" value="Aldolase_class_II_sugar_metab"/>
</dbReference>
<keyword evidence="1" id="KW-0479">Metal-binding</keyword>
<feature type="domain" description="Class II aldolase/adducin N-terminal" evidence="3">
    <location>
        <begin position="13"/>
        <end position="198"/>
    </location>
</feature>